<keyword evidence="1" id="KW-0732">Signal</keyword>
<keyword evidence="3" id="KW-0378">Hydrolase</keyword>
<dbReference type="GO" id="GO:0016787">
    <property type="term" value="F:hydrolase activity"/>
    <property type="evidence" value="ECO:0007669"/>
    <property type="project" value="UniProtKB-KW"/>
</dbReference>
<dbReference type="AlphaFoldDB" id="A0A369Q027"/>
<comment type="caution">
    <text evidence="3">The sequence shown here is derived from an EMBL/GenBank/DDBJ whole genome shotgun (WGS) entry which is preliminary data.</text>
</comment>
<dbReference type="PANTHER" id="PTHR43283">
    <property type="entry name" value="BETA-LACTAMASE-RELATED"/>
    <property type="match status" value="1"/>
</dbReference>
<name>A0A369Q027_9SPHI</name>
<dbReference type="RefSeq" id="WP_115403295.1">
    <property type="nucleotide sequence ID" value="NZ_QPKV01000004.1"/>
</dbReference>
<sequence length="417" mass="46320">MKKLIYAPVLLFLLVFKISFAQTKDSKLSISEKELNKIDHLFKQYLDSGWIKGITANISFDGKTVYNKAFGNQIGRPFKSDDILRIASQTKAVTSVAVMMLFDEGKFLLDDPISKYIPAFKNPKVLDKFNSKDSSYTTKPAKREITIRDLLTHTAGLGYAQIGSPEMNAIYAKAGIEAGFVINKKLLQTDINKLGKLPLSSQPGQKWEYSLSVDVLGRLVEVASGLSLDDFFREKIFNPLGMNDTYFALPKEKQGRLASVYTEDSKTREVKPWIDGTFPGATINYPINGNGYFAGGAGLVSTTKDYGIFLQMLLNGGEYNGNRIISKRSVNLMTINQIGNLPFGDNQFGLGFEIISDKGSKKLGQSAGSFGWGGFFGSTYWVDPQKKIVAQIYIQQWPFSHGQLGDQFKSLIYQAVQ</sequence>
<dbReference type="InterPro" id="IPR001466">
    <property type="entry name" value="Beta-lactam-related"/>
</dbReference>
<evidence type="ECO:0000313" key="3">
    <source>
        <dbReference type="EMBL" id="RDC56577.1"/>
    </source>
</evidence>
<feature type="signal peptide" evidence="1">
    <location>
        <begin position="1"/>
        <end position="21"/>
    </location>
</feature>
<reference evidence="3 4" key="1">
    <citation type="submission" date="2018-07" db="EMBL/GenBank/DDBJ databases">
        <title>Pedobacter sp. nov., isolated from soil.</title>
        <authorList>
            <person name="Zhou L.Y."/>
            <person name="Du Z.J."/>
        </authorList>
    </citation>
    <scope>NUCLEOTIDE SEQUENCE [LARGE SCALE GENOMIC DNA]</scope>
    <source>
        <strain evidence="3 4">JDX94</strain>
    </source>
</reference>
<dbReference type="InterPro" id="IPR012338">
    <property type="entry name" value="Beta-lactam/transpept-like"/>
</dbReference>
<dbReference type="PANTHER" id="PTHR43283:SF3">
    <property type="entry name" value="BETA-LACTAMASE FAMILY PROTEIN (AFU_ORTHOLOGUE AFUA_5G07500)"/>
    <property type="match status" value="1"/>
</dbReference>
<accession>A0A369Q027</accession>
<protein>
    <submittedName>
        <fullName evidence="3">Class A beta-lactamase-related serine hydrolase</fullName>
    </submittedName>
</protein>
<evidence type="ECO:0000256" key="1">
    <source>
        <dbReference type="SAM" id="SignalP"/>
    </source>
</evidence>
<evidence type="ECO:0000259" key="2">
    <source>
        <dbReference type="Pfam" id="PF00144"/>
    </source>
</evidence>
<dbReference type="OrthoDB" id="2247630at2"/>
<feature type="chain" id="PRO_5017075130" evidence="1">
    <location>
        <begin position="22"/>
        <end position="417"/>
    </location>
</feature>
<gene>
    <name evidence="3" type="ORF">DU508_13445</name>
</gene>
<dbReference type="Gene3D" id="3.40.710.10">
    <property type="entry name" value="DD-peptidase/beta-lactamase superfamily"/>
    <property type="match status" value="1"/>
</dbReference>
<dbReference type="EMBL" id="QPKV01000004">
    <property type="protein sequence ID" value="RDC56577.1"/>
    <property type="molecule type" value="Genomic_DNA"/>
</dbReference>
<keyword evidence="4" id="KW-1185">Reference proteome</keyword>
<feature type="domain" description="Beta-lactamase-related" evidence="2">
    <location>
        <begin position="38"/>
        <end position="399"/>
    </location>
</feature>
<organism evidence="3 4">
    <name type="scientific">Pedobacter chinensis</name>
    <dbReference type="NCBI Taxonomy" id="2282421"/>
    <lineage>
        <taxon>Bacteria</taxon>
        <taxon>Pseudomonadati</taxon>
        <taxon>Bacteroidota</taxon>
        <taxon>Sphingobacteriia</taxon>
        <taxon>Sphingobacteriales</taxon>
        <taxon>Sphingobacteriaceae</taxon>
        <taxon>Pedobacter</taxon>
    </lineage>
</organism>
<dbReference type="Proteomes" id="UP000253961">
    <property type="component" value="Unassembled WGS sequence"/>
</dbReference>
<dbReference type="SUPFAM" id="SSF56601">
    <property type="entry name" value="beta-lactamase/transpeptidase-like"/>
    <property type="match status" value="1"/>
</dbReference>
<proteinExistence type="predicted"/>
<dbReference type="Pfam" id="PF00144">
    <property type="entry name" value="Beta-lactamase"/>
    <property type="match status" value="1"/>
</dbReference>
<dbReference type="InterPro" id="IPR050789">
    <property type="entry name" value="Diverse_Enzym_Activities"/>
</dbReference>
<evidence type="ECO:0000313" key="4">
    <source>
        <dbReference type="Proteomes" id="UP000253961"/>
    </source>
</evidence>